<evidence type="ECO:0000313" key="15">
    <source>
        <dbReference type="EMBL" id="KAF7259712.1"/>
    </source>
</evidence>
<dbReference type="CDD" id="cd20032">
    <property type="entry name" value="FH_FOXO"/>
    <property type="match status" value="1"/>
</dbReference>
<dbReference type="Proteomes" id="UP000822476">
    <property type="component" value="Unassembled WGS sequence"/>
</dbReference>
<dbReference type="PROSITE" id="PS50039">
    <property type="entry name" value="FORK_HEAD_3"/>
    <property type="match status" value="1"/>
</dbReference>
<feature type="region of interest" description="Disordered" evidence="13">
    <location>
        <begin position="901"/>
        <end position="940"/>
    </location>
</feature>
<feature type="compositionally biased region" description="Polar residues" evidence="13">
    <location>
        <begin position="53"/>
        <end position="75"/>
    </location>
</feature>
<keyword evidence="6" id="KW-0341">Growth regulation</keyword>
<feature type="domain" description="Fork-head" evidence="14">
    <location>
        <begin position="220"/>
        <end position="310"/>
    </location>
</feature>
<keyword evidence="16" id="KW-1185">Reference proteome</keyword>
<dbReference type="InterPro" id="IPR036388">
    <property type="entry name" value="WH-like_DNA-bd_sf"/>
</dbReference>
<feature type="DNA-binding region" description="Fork-head" evidence="12">
    <location>
        <begin position="220"/>
        <end position="310"/>
    </location>
</feature>
<evidence type="ECO:0000256" key="1">
    <source>
        <dbReference type="ARBA" id="ARBA00004123"/>
    </source>
</evidence>
<feature type="compositionally biased region" description="Low complexity" evidence="13">
    <location>
        <begin position="192"/>
        <end position="206"/>
    </location>
</feature>
<feature type="region of interest" description="Disordered" evidence="13">
    <location>
        <begin position="159"/>
        <end position="216"/>
    </location>
</feature>
<sequence length="963" mass="102989">MSASYIHRDPLVLSPSTLQKLSARTGINAGQNEYMSLASSTLDNRLYEGHSLSIKSSPPAQTQVSLQSPKMSPDSTLTHLPLPCTSSMSRFPSASSGLCASNAASSTTCDSFLRSALVNSDSSDRHCVGSSTGGGTGDVGGSLIGPLVSVPLFKPDLHRAPTATPLSPLGRPRAMTTSNASRSGTPNSANHTPNSSSAPVPSSTTPVKKSSRRNPWGSETYSDLITVAIHSYPDQQATLQQIYDFIITHYEYFRERSDPTTSAGWKNSIRHNLSLHDRFTKCPKSSDNTKSSYWRINTEVAARPYVRRRACSMDNTNPKRQGGCKTSHRATGGGHRGNRHSGSDKLSNNNHSAVSRITGPTSAHSGFSPLCEMRCVSTADAARQENGLSLSRSGCKPCDQPTNGKLPGYFHYAPSGSLNADIMDSDILPGSCNGGNRWSSKLSPTRSSYGNHSNIGAGASYAPYDHLTNSHLLFDSSDFHSMVGSTDQALVRSRASSLIEHLLRSDHSTALDVRNSTSNQLSSQPYLPNAFLATSVSSEPHQHHHQHQGVGNLSTSRGAPLLDQSLSAFLPPSAPQPHPVDMRPVRSVHTTRPMSPDHNAVQQQRQQQHHHHHLQPLHLHSTSGNTSNVGNSNSHTMETTFGSHWQNCATQFQMSVGASNPNVSSLYPSFNGAVSPFAAAAAAAAATNTSMALRLDAMKANYDAVVSSATSPTCAAFHNANRLLPFLSTASNGLGTASLSPSTCSSTSSSTRSWRHPFSDQTSLLQVHHHSGPLQSDALASGITSRQAIAALSHGRPSGPITPPNLQPYYSSMRQGLSSMFNVGGMDCALDTPPYQQLKHEPLDDVDEDEEREALDVTGTAGSAQDAGSRRTVCTTGGDVSSVMYDMTEVSNVPNLYGQNRSKNLCSGPGSRYNTGAGGRSNFTYEGEEEEDEDEDDQDKLELELSLELADRIVSSTRSSDSK</sequence>
<keyword evidence="5" id="KW-0597">Phosphoprotein</keyword>
<evidence type="ECO:0000256" key="13">
    <source>
        <dbReference type="SAM" id="MobiDB-lite"/>
    </source>
</evidence>
<evidence type="ECO:0000256" key="5">
    <source>
        <dbReference type="ARBA" id="ARBA00022553"/>
    </source>
</evidence>
<keyword evidence="7" id="KW-0805">Transcription regulation</keyword>
<evidence type="ECO:0000256" key="12">
    <source>
        <dbReference type="PROSITE-ProRule" id="PRU00089"/>
    </source>
</evidence>
<feature type="region of interest" description="Disordered" evidence="13">
    <location>
        <begin position="52"/>
        <end position="75"/>
    </location>
</feature>
<organism evidence="15 16">
    <name type="scientific">Paragonimus skrjabini miyazakii</name>
    <dbReference type="NCBI Taxonomy" id="59628"/>
    <lineage>
        <taxon>Eukaryota</taxon>
        <taxon>Metazoa</taxon>
        <taxon>Spiralia</taxon>
        <taxon>Lophotrochozoa</taxon>
        <taxon>Platyhelminthes</taxon>
        <taxon>Trematoda</taxon>
        <taxon>Digenea</taxon>
        <taxon>Plagiorchiida</taxon>
        <taxon>Troglotremata</taxon>
        <taxon>Troglotrematidae</taxon>
        <taxon>Paragonimus</taxon>
    </lineage>
</organism>
<dbReference type="GO" id="GO:0000978">
    <property type="term" value="F:RNA polymerase II cis-regulatory region sequence-specific DNA binding"/>
    <property type="evidence" value="ECO:0007669"/>
    <property type="project" value="TreeGrafter"/>
</dbReference>
<dbReference type="InterPro" id="IPR001766">
    <property type="entry name" value="Fork_head_dom"/>
</dbReference>
<feature type="compositionally biased region" description="Polar residues" evidence="13">
    <location>
        <begin position="175"/>
        <end position="191"/>
    </location>
</feature>
<feature type="region of interest" description="Disordered" evidence="13">
    <location>
        <begin position="536"/>
        <end position="638"/>
    </location>
</feature>
<dbReference type="Gene3D" id="1.10.10.10">
    <property type="entry name" value="Winged helix-like DNA-binding domain superfamily/Winged helix DNA-binding domain"/>
    <property type="match status" value="1"/>
</dbReference>
<evidence type="ECO:0000259" key="14">
    <source>
        <dbReference type="PROSITE" id="PS50039"/>
    </source>
</evidence>
<dbReference type="SMART" id="SM00339">
    <property type="entry name" value="FH"/>
    <property type="match status" value="1"/>
</dbReference>
<evidence type="ECO:0000256" key="7">
    <source>
        <dbReference type="ARBA" id="ARBA00023015"/>
    </source>
</evidence>
<keyword evidence="8 12" id="KW-0238">DNA-binding</keyword>
<comment type="subcellular location">
    <subcellularLocation>
        <location evidence="2">Cytoplasm</location>
    </subcellularLocation>
    <subcellularLocation>
        <location evidence="1 12">Nucleus</location>
    </subcellularLocation>
</comment>
<evidence type="ECO:0000256" key="3">
    <source>
        <dbReference type="ARBA" id="ARBA00022473"/>
    </source>
</evidence>
<dbReference type="PROSITE" id="PS00658">
    <property type="entry name" value="FORK_HEAD_2"/>
    <property type="match status" value="1"/>
</dbReference>
<dbReference type="PANTHER" id="PTHR45767:SF2">
    <property type="entry name" value="FORKHEAD BOX PROTEIN O"/>
    <property type="match status" value="1"/>
</dbReference>
<dbReference type="SUPFAM" id="SSF46785">
    <property type="entry name" value="Winged helix' DNA-binding domain"/>
    <property type="match status" value="1"/>
</dbReference>
<evidence type="ECO:0000313" key="16">
    <source>
        <dbReference type="Proteomes" id="UP000822476"/>
    </source>
</evidence>
<reference evidence="15" key="1">
    <citation type="submission" date="2019-07" db="EMBL/GenBank/DDBJ databases">
        <title>Annotation for the trematode Paragonimus miyazaki's.</title>
        <authorList>
            <person name="Choi Y.-J."/>
        </authorList>
    </citation>
    <scope>NUCLEOTIDE SEQUENCE</scope>
    <source>
        <strain evidence="15">Japan</strain>
    </source>
</reference>
<keyword evidence="10 12" id="KW-0539">Nucleus</keyword>
<name>A0A8S9YYM0_9TREM</name>
<evidence type="ECO:0000256" key="4">
    <source>
        <dbReference type="ARBA" id="ARBA00022490"/>
    </source>
</evidence>
<dbReference type="OrthoDB" id="5954824at2759"/>
<dbReference type="EMBL" id="JTDE01001073">
    <property type="protein sequence ID" value="KAF7259712.1"/>
    <property type="molecule type" value="Genomic_DNA"/>
</dbReference>
<feature type="region of interest" description="Disordered" evidence="13">
    <location>
        <begin position="846"/>
        <end position="873"/>
    </location>
</feature>
<accession>A0A8S9YYM0</accession>
<gene>
    <name evidence="15" type="ORF">EG68_02696</name>
</gene>
<dbReference type="PRINTS" id="PR00053">
    <property type="entry name" value="FORKHEAD"/>
</dbReference>
<dbReference type="InterPro" id="IPR036390">
    <property type="entry name" value="WH_DNA-bd_sf"/>
</dbReference>
<comment type="caution">
    <text evidence="15">The sequence shown here is derived from an EMBL/GenBank/DDBJ whole genome shotgun (WGS) entry which is preliminary data.</text>
</comment>
<keyword evidence="9" id="KW-0804">Transcription</keyword>
<feature type="compositionally biased region" description="Low complexity" evidence="13">
    <location>
        <begin position="616"/>
        <end position="634"/>
    </location>
</feature>
<dbReference type="AlphaFoldDB" id="A0A8S9YYM0"/>
<keyword evidence="4" id="KW-0963">Cytoplasm</keyword>
<evidence type="ECO:0000256" key="2">
    <source>
        <dbReference type="ARBA" id="ARBA00004496"/>
    </source>
</evidence>
<evidence type="ECO:0000256" key="6">
    <source>
        <dbReference type="ARBA" id="ARBA00022604"/>
    </source>
</evidence>
<dbReference type="InterPro" id="IPR030456">
    <property type="entry name" value="TF_fork_head_CS_2"/>
</dbReference>
<evidence type="ECO:0000256" key="10">
    <source>
        <dbReference type="ARBA" id="ARBA00023242"/>
    </source>
</evidence>
<protein>
    <recommendedName>
        <fullName evidence="11">Forkhead box protein O</fullName>
    </recommendedName>
</protein>
<proteinExistence type="predicted"/>
<dbReference type="GO" id="GO:0000981">
    <property type="term" value="F:DNA-binding transcription factor activity, RNA polymerase II-specific"/>
    <property type="evidence" value="ECO:0007669"/>
    <property type="project" value="TreeGrafter"/>
</dbReference>
<dbReference type="GO" id="GO:0005737">
    <property type="term" value="C:cytoplasm"/>
    <property type="evidence" value="ECO:0007669"/>
    <property type="project" value="UniProtKB-SubCell"/>
</dbReference>
<feature type="compositionally biased region" description="Acidic residues" evidence="13">
    <location>
        <begin position="926"/>
        <end position="939"/>
    </location>
</feature>
<evidence type="ECO:0000256" key="8">
    <source>
        <dbReference type="ARBA" id="ARBA00023125"/>
    </source>
</evidence>
<dbReference type="Pfam" id="PF00250">
    <property type="entry name" value="Forkhead"/>
    <property type="match status" value="1"/>
</dbReference>
<evidence type="ECO:0000256" key="11">
    <source>
        <dbReference type="ARBA" id="ARBA00039893"/>
    </source>
</evidence>
<dbReference type="PANTHER" id="PTHR45767">
    <property type="entry name" value="FORKHEAD BOX PROTEIN O"/>
    <property type="match status" value="1"/>
</dbReference>
<keyword evidence="3" id="KW-0217">Developmental protein</keyword>
<evidence type="ECO:0000256" key="9">
    <source>
        <dbReference type="ARBA" id="ARBA00023163"/>
    </source>
</evidence>
<dbReference type="GO" id="GO:0005634">
    <property type="term" value="C:nucleus"/>
    <property type="evidence" value="ECO:0007669"/>
    <property type="project" value="UniProtKB-SubCell"/>
</dbReference>
<feature type="region of interest" description="Disordered" evidence="13">
    <location>
        <begin position="313"/>
        <end position="352"/>
    </location>
</feature>